<feature type="non-terminal residue" evidence="2">
    <location>
        <position position="1"/>
    </location>
</feature>
<dbReference type="AlphaFoldDB" id="A0A1Y2HIP6"/>
<comment type="caution">
    <text evidence="2">The sequence shown here is derived from an EMBL/GenBank/DDBJ whole genome shotgun (WGS) entry which is preliminary data.</text>
</comment>
<protein>
    <submittedName>
        <fullName evidence="2">Uncharacterized protein</fullName>
    </submittedName>
</protein>
<evidence type="ECO:0000313" key="3">
    <source>
        <dbReference type="Proteomes" id="UP000193411"/>
    </source>
</evidence>
<dbReference type="Proteomes" id="UP000193411">
    <property type="component" value="Unassembled WGS sequence"/>
</dbReference>
<evidence type="ECO:0000313" key="2">
    <source>
        <dbReference type="EMBL" id="ORZ32942.1"/>
    </source>
</evidence>
<proteinExistence type="predicted"/>
<keyword evidence="3" id="KW-1185">Reference proteome</keyword>
<evidence type="ECO:0000256" key="1">
    <source>
        <dbReference type="SAM" id="MobiDB-lite"/>
    </source>
</evidence>
<feature type="region of interest" description="Disordered" evidence="1">
    <location>
        <begin position="1"/>
        <end position="59"/>
    </location>
</feature>
<feature type="compositionally biased region" description="Polar residues" evidence="1">
    <location>
        <begin position="1"/>
        <end position="13"/>
    </location>
</feature>
<organism evidence="2 3">
    <name type="scientific">Catenaria anguillulae PL171</name>
    <dbReference type="NCBI Taxonomy" id="765915"/>
    <lineage>
        <taxon>Eukaryota</taxon>
        <taxon>Fungi</taxon>
        <taxon>Fungi incertae sedis</taxon>
        <taxon>Blastocladiomycota</taxon>
        <taxon>Blastocladiomycetes</taxon>
        <taxon>Blastocladiales</taxon>
        <taxon>Catenariaceae</taxon>
        <taxon>Catenaria</taxon>
    </lineage>
</organism>
<sequence length="59" mass="6547">DTWGTSGRWGNTSGRERGMEGRKTQSRQQSAAMRGTDMTLHTQLHNLKQGRSGRDGDVT</sequence>
<accession>A0A1Y2HIP6</accession>
<name>A0A1Y2HIP6_9FUNG</name>
<dbReference type="EMBL" id="MCFL01000040">
    <property type="protein sequence ID" value="ORZ32942.1"/>
    <property type="molecule type" value="Genomic_DNA"/>
</dbReference>
<feature type="compositionally biased region" description="Basic and acidic residues" evidence="1">
    <location>
        <begin position="14"/>
        <end position="23"/>
    </location>
</feature>
<gene>
    <name evidence="2" type="ORF">BCR44DRAFT_1439180</name>
</gene>
<reference evidence="2 3" key="1">
    <citation type="submission" date="2016-07" db="EMBL/GenBank/DDBJ databases">
        <title>Pervasive Adenine N6-methylation of Active Genes in Fungi.</title>
        <authorList>
            <consortium name="DOE Joint Genome Institute"/>
            <person name="Mondo S.J."/>
            <person name="Dannebaum R.O."/>
            <person name="Kuo R.C."/>
            <person name="Labutti K."/>
            <person name="Haridas S."/>
            <person name="Kuo A."/>
            <person name="Salamov A."/>
            <person name="Ahrendt S.R."/>
            <person name="Lipzen A."/>
            <person name="Sullivan W."/>
            <person name="Andreopoulos W.B."/>
            <person name="Clum A."/>
            <person name="Lindquist E."/>
            <person name="Daum C."/>
            <person name="Ramamoorthy G.K."/>
            <person name="Gryganskyi A."/>
            <person name="Culley D."/>
            <person name="Magnuson J.K."/>
            <person name="James T.Y."/>
            <person name="O'Malley M.A."/>
            <person name="Stajich J.E."/>
            <person name="Spatafora J.W."/>
            <person name="Visel A."/>
            <person name="Grigoriev I.V."/>
        </authorList>
    </citation>
    <scope>NUCLEOTIDE SEQUENCE [LARGE SCALE GENOMIC DNA]</scope>
    <source>
        <strain evidence="2 3">PL171</strain>
    </source>
</reference>